<sequence>MQESVLSLIEVLLADIFLLELFDEELPRNLLCRGSYSRGFPPTYTQLLPVSPQWFWQKYKLDVAKASLSELGSVQSPLVQRVDLVSSSIQADRTSLSYLTNILFELAEHREDSEELVQAQGVVWDLEVERVLVVEPRLDVKLVLEDFLPS</sequence>
<proteinExistence type="predicted"/>
<protein>
    <submittedName>
        <fullName evidence="1">Uncharacterized protein</fullName>
    </submittedName>
</protein>
<accession>A0ABR2T867</accession>
<name>A0ABR2T867_9ROSI</name>
<evidence type="ECO:0000313" key="2">
    <source>
        <dbReference type="Proteomes" id="UP001396334"/>
    </source>
</evidence>
<organism evidence="1 2">
    <name type="scientific">Hibiscus sabdariffa</name>
    <name type="common">roselle</name>
    <dbReference type="NCBI Taxonomy" id="183260"/>
    <lineage>
        <taxon>Eukaryota</taxon>
        <taxon>Viridiplantae</taxon>
        <taxon>Streptophyta</taxon>
        <taxon>Embryophyta</taxon>
        <taxon>Tracheophyta</taxon>
        <taxon>Spermatophyta</taxon>
        <taxon>Magnoliopsida</taxon>
        <taxon>eudicotyledons</taxon>
        <taxon>Gunneridae</taxon>
        <taxon>Pentapetalae</taxon>
        <taxon>rosids</taxon>
        <taxon>malvids</taxon>
        <taxon>Malvales</taxon>
        <taxon>Malvaceae</taxon>
        <taxon>Malvoideae</taxon>
        <taxon>Hibiscus</taxon>
    </lineage>
</organism>
<dbReference type="Proteomes" id="UP001396334">
    <property type="component" value="Unassembled WGS sequence"/>
</dbReference>
<evidence type="ECO:0000313" key="1">
    <source>
        <dbReference type="EMBL" id="KAK9033557.1"/>
    </source>
</evidence>
<gene>
    <name evidence="1" type="ORF">V6N11_049744</name>
</gene>
<reference evidence="1 2" key="1">
    <citation type="journal article" date="2024" name="G3 (Bethesda)">
        <title>Genome assembly of Hibiscus sabdariffa L. provides insights into metabolisms of medicinal natural products.</title>
        <authorList>
            <person name="Kim T."/>
        </authorList>
    </citation>
    <scope>NUCLEOTIDE SEQUENCE [LARGE SCALE GENOMIC DNA]</scope>
    <source>
        <strain evidence="1">TK-2024</strain>
        <tissue evidence="1">Old leaves</tissue>
    </source>
</reference>
<comment type="caution">
    <text evidence="1">The sequence shown here is derived from an EMBL/GenBank/DDBJ whole genome shotgun (WGS) entry which is preliminary data.</text>
</comment>
<keyword evidence="2" id="KW-1185">Reference proteome</keyword>
<dbReference type="EMBL" id="JBBPBN010000007">
    <property type="protein sequence ID" value="KAK9033557.1"/>
    <property type="molecule type" value="Genomic_DNA"/>
</dbReference>